<protein>
    <submittedName>
        <fullName evidence="1">Uncharacterized protein</fullName>
    </submittedName>
</protein>
<gene>
    <name evidence="1" type="ORF">L3Y34_018528</name>
</gene>
<sequence length="86" mass="9686">MVKNLTESKGYKTAINGVERVKNLEKAVVINTVTPTPPKQGYSTYKVDRTTFGNAITRVVQVREAFSVVLDTLKPIFNNQQCQRKN</sequence>
<dbReference type="AlphaFoldDB" id="A0AAE9DLQ3"/>
<organism evidence="1 2">
    <name type="scientific">Caenorhabditis briggsae</name>
    <dbReference type="NCBI Taxonomy" id="6238"/>
    <lineage>
        <taxon>Eukaryota</taxon>
        <taxon>Metazoa</taxon>
        <taxon>Ecdysozoa</taxon>
        <taxon>Nematoda</taxon>
        <taxon>Chromadorea</taxon>
        <taxon>Rhabditida</taxon>
        <taxon>Rhabditina</taxon>
        <taxon>Rhabditomorpha</taxon>
        <taxon>Rhabditoidea</taxon>
        <taxon>Rhabditidae</taxon>
        <taxon>Peloderinae</taxon>
        <taxon>Caenorhabditis</taxon>
    </lineage>
</organism>
<accession>A0AAE9DLQ3</accession>
<dbReference type="EMBL" id="CP090892">
    <property type="protein sequence ID" value="ULU06787.1"/>
    <property type="molecule type" value="Genomic_DNA"/>
</dbReference>
<reference evidence="1 2" key="1">
    <citation type="submission" date="2022-05" db="EMBL/GenBank/DDBJ databases">
        <title>Chromosome-level reference genomes for two strains of Caenorhabditis briggsae: an improved platform for comparative genomics.</title>
        <authorList>
            <person name="Stevens L."/>
            <person name="Andersen E.C."/>
        </authorList>
    </citation>
    <scope>NUCLEOTIDE SEQUENCE [LARGE SCALE GENOMIC DNA]</scope>
    <source>
        <strain evidence="1">QX1410_ONT</strain>
        <tissue evidence="1">Whole-organism</tissue>
    </source>
</reference>
<evidence type="ECO:0000313" key="1">
    <source>
        <dbReference type="EMBL" id="ULU06787.1"/>
    </source>
</evidence>
<evidence type="ECO:0000313" key="2">
    <source>
        <dbReference type="Proteomes" id="UP000827892"/>
    </source>
</evidence>
<name>A0AAE9DLQ3_CAEBR</name>
<proteinExistence type="predicted"/>
<dbReference type="Proteomes" id="UP000827892">
    <property type="component" value="Chromosome II"/>
</dbReference>